<keyword evidence="4" id="KW-0479">Metal-binding</keyword>
<dbReference type="EMBL" id="NCKV01005657">
    <property type="protein sequence ID" value="RWS23925.1"/>
    <property type="molecule type" value="Genomic_DNA"/>
</dbReference>
<dbReference type="InterPro" id="IPR008753">
    <property type="entry name" value="Peptidase_M13_N"/>
</dbReference>
<evidence type="ECO:0000256" key="1">
    <source>
        <dbReference type="ARBA" id="ARBA00001947"/>
    </source>
</evidence>
<dbReference type="Gene3D" id="3.40.390.10">
    <property type="entry name" value="Collagenase (Catalytic Domain)"/>
    <property type="match status" value="1"/>
</dbReference>
<name>A0A443S944_9ACAR</name>
<reference evidence="10 11" key="1">
    <citation type="journal article" date="2018" name="Gigascience">
        <title>Genomes of trombidid mites reveal novel predicted allergens and laterally-transferred genes associated with secondary metabolism.</title>
        <authorList>
            <person name="Dong X."/>
            <person name="Chaisiri K."/>
            <person name="Xia D."/>
            <person name="Armstrong S.D."/>
            <person name="Fang Y."/>
            <person name="Donnelly M.J."/>
            <person name="Kadowaki T."/>
            <person name="McGarry J.W."/>
            <person name="Darby A.C."/>
            <person name="Makepeace B.L."/>
        </authorList>
    </citation>
    <scope>NUCLEOTIDE SEQUENCE [LARGE SCALE GENOMIC DNA]</scope>
    <source>
        <strain evidence="10">UoL-UT</strain>
    </source>
</reference>
<dbReference type="InterPro" id="IPR018497">
    <property type="entry name" value="Peptidase_M13_C"/>
</dbReference>
<dbReference type="Proteomes" id="UP000288716">
    <property type="component" value="Unassembled WGS sequence"/>
</dbReference>
<accession>A0A443S944</accession>
<dbReference type="STRING" id="299467.A0A443S944"/>
<protein>
    <submittedName>
        <fullName evidence="10">Neprilysin-1-like protein</fullName>
    </submittedName>
</protein>
<evidence type="ECO:0000256" key="5">
    <source>
        <dbReference type="ARBA" id="ARBA00022801"/>
    </source>
</evidence>
<keyword evidence="7" id="KW-0482">Metalloprotease</keyword>
<keyword evidence="5" id="KW-0378">Hydrolase</keyword>
<evidence type="ECO:0000259" key="9">
    <source>
        <dbReference type="Pfam" id="PF05649"/>
    </source>
</evidence>
<dbReference type="GO" id="GO:0016485">
    <property type="term" value="P:protein processing"/>
    <property type="evidence" value="ECO:0007669"/>
    <property type="project" value="TreeGrafter"/>
</dbReference>
<dbReference type="PANTHER" id="PTHR11733:SF237">
    <property type="entry name" value="NEPRILYSIN-LIKE 4"/>
    <property type="match status" value="1"/>
</dbReference>
<keyword evidence="6" id="KW-0862">Zinc</keyword>
<dbReference type="SUPFAM" id="SSF55486">
    <property type="entry name" value="Metalloproteases ('zincins'), catalytic domain"/>
    <property type="match status" value="1"/>
</dbReference>
<dbReference type="GO" id="GO:0004222">
    <property type="term" value="F:metalloendopeptidase activity"/>
    <property type="evidence" value="ECO:0007669"/>
    <property type="project" value="InterPro"/>
</dbReference>
<dbReference type="GO" id="GO:0005886">
    <property type="term" value="C:plasma membrane"/>
    <property type="evidence" value="ECO:0007669"/>
    <property type="project" value="TreeGrafter"/>
</dbReference>
<dbReference type="AlphaFoldDB" id="A0A443S944"/>
<dbReference type="InterPro" id="IPR000718">
    <property type="entry name" value="Peptidase_M13"/>
</dbReference>
<feature type="domain" description="Peptidase M13 C-terminal" evidence="8">
    <location>
        <begin position="159"/>
        <end position="365"/>
    </location>
</feature>
<dbReference type="OrthoDB" id="6506552at2759"/>
<dbReference type="PANTHER" id="PTHR11733">
    <property type="entry name" value="ZINC METALLOPROTEASE FAMILY M13 NEPRILYSIN-RELATED"/>
    <property type="match status" value="1"/>
</dbReference>
<dbReference type="PROSITE" id="PS51885">
    <property type="entry name" value="NEPRILYSIN"/>
    <property type="match status" value="1"/>
</dbReference>
<dbReference type="CDD" id="cd08662">
    <property type="entry name" value="M13"/>
    <property type="match status" value="1"/>
</dbReference>
<dbReference type="VEuPathDB" id="VectorBase:LDEU008114"/>
<evidence type="ECO:0000256" key="3">
    <source>
        <dbReference type="ARBA" id="ARBA00022670"/>
    </source>
</evidence>
<evidence type="ECO:0000259" key="8">
    <source>
        <dbReference type="Pfam" id="PF01431"/>
    </source>
</evidence>
<dbReference type="GO" id="GO:0046872">
    <property type="term" value="F:metal ion binding"/>
    <property type="evidence" value="ECO:0007669"/>
    <property type="project" value="UniProtKB-KW"/>
</dbReference>
<evidence type="ECO:0000256" key="2">
    <source>
        <dbReference type="ARBA" id="ARBA00007357"/>
    </source>
</evidence>
<evidence type="ECO:0000313" key="11">
    <source>
        <dbReference type="Proteomes" id="UP000288716"/>
    </source>
</evidence>
<evidence type="ECO:0000256" key="6">
    <source>
        <dbReference type="ARBA" id="ARBA00022833"/>
    </source>
</evidence>
<comment type="similarity">
    <text evidence="2">Belongs to the peptidase M13 family.</text>
</comment>
<evidence type="ECO:0000256" key="7">
    <source>
        <dbReference type="ARBA" id="ARBA00023049"/>
    </source>
</evidence>
<dbReference type="Pfam" id="PF01431">
    <property type="entry name" value="Peptidase_M13"/>
    <property type="match status" value="1"/>
</dbReference>
<dbReference type="PRINTS" id="PR00786">
    <property type="entry name" value="NEPRILYSIN"/>
</dbReference>
<keyword evidence="11" id="KW-1185">Reference proteome</keyword>
<dbReference type="Pfam" id="PF05649">
    <property type="entry name" value="Peptidase_M13_N"/>
    <property type="match status" value="1"/>
</dbReference>
<feature type="domain" description="Peptidase M13 N-terminal" evidence="9">
    <location>
        <begin position="25"/>
        <end position="101"/>
    </location>
</feature>
<sequence>MNDFGNKAIFNFEDDEGSKFDIKTLKEICVEDTENFFRVAMNYWYMKTFVGKESMHDLKGFLKTIKSALTLTINTNKWMQEKTKQAAQLKLNKMLNYIASPSEIKDDNQLDDYYKYTGTISNENYAYAFKKMSKWIKHDELTKLRETSDKEVALPSEVNAFYSHYDNKIQILIGFLSPPNFYAGAPLAVNVPAIGSTIGHEITHGFDNKGSKFDSTGIKHNWWDKRTQKQYESKVKCFVDQYSKYVEPKTGKTVNGNITIGENIADNGAIHQAFTAYKIYAALKHPEKDLKLPGEMSRFTKDQLFFIAYANTFCSDHSIRWINYALTDVHAPDDSRVIVPLQNSQEFAKAFNCKKGSRMNPEEKCVLW</sequence>
<comment type="caution">
    <text evidence="10">The sequence shown here is derived from an EMBL/GenBank/DDBJ whole genome shotgun (WGS) entry which is preliminary data.</text>
</comment>
<comment type="cofactor">
    <cofactor evidence="1">
        <name>Zn(2+)</name>
        <dbReference type="ChEBI" id="CHEBI:29105"/>
    </cofactor>
</comment>
<proteinExistence type="inferred from homology"/>
<keyword evidence="3" id="KW-0645">Protease</keyword>
<organism evidence="10 11">
    <name type="scientific">Leptotrombidium deliense</name>
    <dbReference type="NCBI Taxonomy" id="299467"/>
    <lineage>
        <taxon>Eukaryota</taxon>
        <taxon>Metazoa</taxon>
        <taxon>Ecdysozoa</taxon>
        <taxon>Arthropoda</taxon>
        <taxon>Chelicerata</taxon>
        <taxon>Arachnida</taxon>
        <taxon>Acari</taxon>
        <taxon>Acariformes</taxon>
        <taxon>Trombidiformes</taxon>
        <taxon>Prostigmata</taxon>
        <taxon>Anystina</taxon>
        <taxon>Parasitengona</taxon>
        <taxon>Trombiculoidea</taxon>
        <taxon>Trombiculidae</taxon>
        <taxon>Leptotrombidium</taxon>
    </lineage>
</organism>
<evidence type="ECO:0000313" key="10">
    <source>
        <dbReference type="EMBL" id="RWS23925.1"/>
    </source>
</evidence>
<evidence type="ECO:0000256" key="4">
    <source>
        <dbReference type="ARBA" id="ARBA00022723"/>
    </source>
</evidence>
<gene>
    <name evidence="10" type="ORF">B4U80_01390</name>
</gene>
<dbReference type="InterPro" id="IPR024079">
    <property type="entry name" value="MetalloPept_cat_dom_sf"/>
</dbReference>